<sequence length="1701" mass="199983">MEEFNHQLEENFQKLLDFPMNDSIMKQLTESEIDLLVLIDLDDYELNEFGISLGKNNLRNDLHEINCIVKEVQNGTGLDNLVIEKLLENNIRFDQFLKFDKNKLNDCGFKLGTSIKIAQKLKNILSIREEENKKIELEKNFFELKKLLGSKSRENDLFEEDFNRIILEELNQECLKSLLSNKKSFSVQLKPFLMDNLKRIKRFNSIISKINEIAYEATNNEDKDDEMTKKLLSLITEKDLVICLLESIGSRSLGRLGYLLAKNDYPLPIFYQYYENKNNCLEEKVNFEILSDLLCLTNKFLAIVSGTSSTIRKRQSMLIPFMFSGLNMNSVYEIRANTPLQNSVDIICNDELNESWIIANFSGSINGKNMIDLFKSFSAFASIHVLNVNINDFDEQTGEPKYEIMDVLNSFNRFKSFFSYDLKLIVLIHDNFKNNLNSLKMIREKIANYYSHSSILTVDNLFDSTVDTEILKIKKNLFIKEFQKCLKDCKYQKFQSIIDVKLFFENLKTDSQYCSNKRQETWVEREFRKLFCAKGDKTDSKLISEMFELSNIYKKIEINENSLNYSDLKQQLKVIKPKNKILDFFIKILECDENFLQDLSIFEKCLINFKKDELKNLREERNITSDKISIMENKIKSKQQVNQEDYSNLKKFFFQIDEKIKIMDLTLDKFWDELFLYVDWLDETKNSNETLKTKIIDRFLKLIRNGHSIHLLRGSPLSVKSNLLKDIMGRLDNYRNIHVLSVIGEQSSAKSSLLNSLFGCDFRTSAGRCTVGIYMNFVTCGDKTIVILDTEGLASIESNNKLFDNQMATMSVFSSHLILINHKGEISSNLENILGITYFAKINLTNYSFKPSVFFVLRDQLDRSESSINNQVCKLKERLKKQSEFIRTDLDNVIDIGSNHLTLLPSAFSEIVCPTLNNTIKCRNSLFPDQVLTLRKNLINHMNSIDKADVIESLSVLYTRLNSNWYTISKTGKNIFNCKDLEELKIRDEIAAISHDLFTKHRDSLVKQIDQKLTKIIEDFKNNQNFDIQAENKCKEGVIKLINETKYIFNSKFDSQTNLPFYPISIKEECKNVISYQFKWIENISVHRLNENGIYLKNLDEFNNFNKNVVKQINHLLNANVQYQSEEALLNDVKKRLDVKQSENFNRLKSMVKPLEKIIQDIEALFDNTIRLFKSKNPKLNGVENCLHLNDYYTSNLSENPIIIDIKVENWLPNYKEITQKIKNFPKNKAEIKKSLKFWCEKLIIRFDQTYLIDSNSFHVTQSFIGDILNFLNDILSDQYSIVNEYNLNFGRVFNSLIKHFLFLIVKKQDHIQNQNIKREEDKYEKEKNELIEKTKATFRLKSNCKKLGSKIANDFIDKLFDDLIQIEHLSIINKCKEKINEKFKTPNELIEFAFKLSFEDCNYERVFKYVIDVNRYCKEVCLESINNDLKILVNRRQECIKNLYTQFFLFLKNVNLDSEILSCSQFFENLKIEAEKVNESLVSFFNLKDLIIGTEIKDKDLFVLGFKESIGNFYEKIEQKIDRFNKDLDTKCKDEIKEYIDVYLGCCSRCPCCGSKCENAKGHDGNHVSSFHILDSFFKWGEKKTNNVTTFFCWEEKKFKKVQIYRGEKKFDNCTIFLQTEHPDWLNDITENYNKYGKNPLNLENKKFSNQIIRAWMNTRKPLLKLYQRLEKEYDSEWMLMEDENKMLKEDHIAEWNEHF</sequence>
<feature type="coiled-coil region" evidence="1">
    <location>
        <begin position="118"/>
        <end position="147"/>
    </location>
</feature>
<name>A0A3M7PHA5_BRAPC</name>
<dbReference type="GO" id="GO:0005525">
    <property type="term" value="F:GTP binding"/>
    <property type="evidence" value="ECO:0007669"/>
    <property type="project" value="InterPro"/>
</dbReference>
<dbReference type="STRING" id="10195.A0A3M7PHA5"/>
<dbReference type="Gene3D" id="3.40.50.300">
    <property type="entry name" value="P-loop containing nucleotide triphosphate hydrolases"/>
    <property type="match status" value="1"/>
</dbReference>
<organism evidence="3 4">
    <name type="scientific">Brachionus plicatilis</name>
    <name type="common">Marine rotifer</name>
    <name type="synonym">Brachionus muelleri</name>
    <dbReference type="NCBI Taxonomy" id="10195"/>
    <lineage>
        <taxon>Eukaryota</taxon>
        <taxon>Metazoa</taxon>
        <taxon>Spiralia</taxon>
        <taxon>Gnathifera</taxon>
        <taxon>Rotifera</taxon>
        <taxon>Eurotatoria</taxon>
        <taxon>Monogononta</taxon>
        <taxon>Pseudotrocha</taxon>
        <taxon>Ploima</taxon>
        <taxon>Brachionidae</taxon>
        <taxon>Brachionus</taxon>
    </lineage>
</organism>
<dbReference type="PANTHER" id="PTHR14819">
    <property type="entry name" value="GTP-BINDING"/>
    <property type="match status" value="1"/>
</dbReference>
<dbReference type="PANTHER" id="PTHR14819:SF25">
    <property type="entry name" value="CHROMOSOME UNDETERMINED SCAFFOLD_52, WHOLE GENOME SHOTGUN SEQUENCE"/>
    <property type="match status" value="1"/>
</dbReference>
<dbReference type="InterPro" id="IPR030383">
    <property type="entry name" value="G_VLIG_dom"/>
</dbReference>
<evidence type="ECO:0000313" key="3">
    <source>
        <dbReference type="EMBL" id="RMZ98090.1"/>
    </source>
</evidence>
<dbReference type="PROSITE" id="PS51717">
    <property type="entry name" value="G_VLIG"/>
    <property type="match status" value="1"/>
</dbReference>
<gene>
    <name evidence="3" type="ORF">BpHYR1_009702</name>
</gene>
<dbReference type="Pfam" id="PF25683">
    <property type="entry name" value="URGCP_GTPase"/>
    <property type="match status" value="1"/>
</dbReference>
<comment type="caution">
    <text evidence="3">The sequence shown here is derived from an EMBL/GenBank/DDBJ whole genome shotgun (WGS) entry which is preliminary data.</text>
</comment>
<proteinExistence type="predicted"/>
<evidence type="ECO:0000259" key="2">
    <source>
        <dbReference type="PROSITE" id="PS51717"/>
    </source>
</evidence>
<dbReference type="InterPro" id="IPR027417">
    <property type="entry name" value="P-loop_NTPase"/>
</dbReference>
<evidence type="ECO:0000313" key="4">
    <source>
        <dbReference type="Proteomes" id="UP000276133"/>
    </source>
</evidence>
<feature type="coiled-coil region" evidence="1">
    <location>
        <begin position="607"/>
        <end position="634"/>
    </location>
</feature>
<keyword evidence="4" id="KW-1185">Reference proteome</keyword>
<dbReference type="InterPro" id="IPR052986">
    <property type="entry name" value="VLIG_GTPase"/>
</dbReference>
<feature type="domain" description="VLIG-type G" evidence="2">
    <location>
        <begin position="734"/>
        <end position="856"/>
    </location>
</feature>
<accession>A0A3M7PHA5</accession>
<reference evidence="3 4" key="1">
    <citation type="journal article" date="2018" name="Sci. Rep.">
        <title>Genomic signatures of local adaptation to the degree of environmental predictability in rotifers.</title>
        <authorList>
            <person name="Franch-Gras L."/>
            <person name="Hahn C."/>
            <person name="Garcia-Roger E.M."/>
            <person name="Carmona M.J."/>
            <person name="Serra M."/>
            <person name="Gomez A."/>
        </authorList>
    </citation>
    <scope>NUCLEOTIDE SEQUENCE [LARGE SCALE GENOMIC DNA]</scope>
    <source>
        <strain evidence="3">HYR1</strain>
    </source>
</reference>
<dbReference type="SUPFAM" id="SSF52540">
    <property type="entry name" value="P-loop containing nucleoside triphosphate hydrolases"/>
    <property type="match status" value="1"/>
</dbReference>
<evidence type="ECO:0000256" key="1">
    <source>
        <dbReference type="SAM" id="Coils"/>
    </source>
</evidence>
<dbReference type="OrthoDB" id="1597724at2759"/>
<dbReference type="EMBL" id="REGN01010989">
    <property type="protein sequence ID" value="RMZ98090.1"/>
    <property type="molecule type" value="Genomic_DNA"/>
</dbReference>
<dbReference type="Proteomes" id="UP000276133">
    <property type="component" value="Unassembled WGS sequence"/>
</dbReference>
<protein>
    <submittedName>
        <fullName evidence="3">Interferon-induced very large GTPase 1</fullName>
    </submittedName>
</protein>
<keyword evidence="1" id="KW-0175">Coiled coil</keyword>